<evidence type="ECO:0000313" key="3">
    <source>
        <dbReference type="EMBL" id="EDW10736.2"/>
    </source>
</evidence>
<dbReference type="PANTHER" id="PTHR10454">
    <property type="entry name" value="CASPASE"/>
    <property type="match status" value="1"/>
</dbReference>
<sequence>MFAKNKIAFGNASTVSSDMAVQNSATIDSNACLMVNPSQFVRMPLAENQGLANAKVERATDAQPFTSPNPRTGAVPKYFEQGQESSMETQAASPLIPKAEQKRLEPAEVVIFNNSLLDNNKFHSGSIDDIEHLMATFVGLKCKMTIFPDATVADVRSTMQALEEKNLEDRSAVLVVILSLCHQYETIAARDGDYNIDNEIIFPLLRNRTLINKPKMLFVQATKGSRELEKFWEDTDSVKPHGAPSDILKCYCTYEDFVSYRNSTGAPFIRELCNTLRSNPNVDIESIVREVTQGVMGSTHDCPVPLTTSTMTTKYAFGDFI</sequence>
<comment type="similarity">
    <text evidence="1">Belongs to the peptidase C14A family.</text>
</comment>
<dbReference type="PANTHER" id="PTHR10454:SF232">
    <property type="entry name" value="AT03047P-RELATED"/>
    <property type="match status" value="1"/>
</dbReference>
<dbReference type="InterPro" id="IPR015917">
    <property type="entry name" value="Pept_C14A"/>
</dbReference>
<name>B4KUE9_DROMO</name>
<evidence type="ECO:0000259" key="2">
    <source>
        <dbReference type="PROSITE" id="PS50208"/>
    </source>
</evidence>
<dbReference type="Proteomes" id="UP000009192">
    <property type="component" value="Unassembled WGS sequence"/>
</dbReference>
<gene>
    <name evidence="3" type="primary">Dmoj\GI21265</name>
    <name evidence="3" type="ORF">Dmoj_GI21265</name>
</gene>
<dbReference type="EMBL" id="CH933808">
    <property type="protein sequence ID" value="EDW10736.2"/>
    <property type="molecule type" value="Genomic_DNA"/>
</dbReference>
<dbReference type="InterPro" id="IPR001309">
    <property type="entry name" value="Pept_C14_p20"/>
</dbReference>
<organism evidence="3 4">
    <name type="scientific">Drosophila mojavensis</name>
    <name type="common">Fruit fly</name>
    <dbReference type="NCBI Taxonomy" id="7230"/>
    <lineage>
        <taxon>Eukaryota</taxon>
        <taxon>Metazoa</taxon>
        <taxon>Ecdysozoa</taxon>
        <taxon>Arthropoda</taxon>
        <taxon>Hexapoda</taxon>
        <taxon>Insecta</taxon>
        <taxon>Pterygota</taxon>
        <taxon>Neoptera</taxon>
        <taxon>Endopterygota</taxon>
        <taxon>Diptera</taxon>
        <taxon>Brachycera</taxon>
        <taxon>Muscomorpha</taxon>
        <taxon>Ephydroidea</taxon>
        <taxon>Drosophilidae</taxon>
        <taxon>Drosophila</taxon>
    </lineage>
</organism>
<dbReference type="SMART" id="SM00115">
    <property type="entry name" value="CASc"/>
    <property type="match status" value="1"/>
</dbReference>
<dbReference type="InterPro" id="IPR029030">
    <property type="entry name" value="Caspase-like_dom_sf"/>
</dbReference>
<accession>B4KUE9</accession>
<dbReference type="InterPro" id="IPR002398">
    <property type="entry name" value="Pept_C14"/>
</dbReference>
<evidence type="ECO:0000313" key="4">
    <source>
        <dbReference type="Proteomes" id="UP000009192"/>
    </source>
</evidence>
<dbReference type="HOGENOM" id="CLU_928346_0_0_1"/>
<dbReference type="MEROPS" id="C14.023"/>
<dbReference type="EC" id="3.4.22.-" evidence="3"/>
<dbReference type="GO" id="GO:0006508">
    <property type="term" value="P:proteolysis"/>
    <property type="evidence" value="ECO:0007669"/>
    <property type="project" value="InterPro"/>
</dbReference>
<dbReference type="Pfam" id="PF00656">
    <property type="entry name" value="Peptidase_C14"/>
    <property type="match status" value="1"/>
</dbReference>
<dbReference type="Gene3D" id="3.40.50.1460">
    <property type="match status" value="1"/>
</dbReference>
<dbReference type="SUPFAM" id="SSF52129">
    <property type="entry name" value="Caspase-like"/>
    <property type="match status" value="1"/>
</dbReference>
<dbReference type="GO" id="GO:0043525">
    <property type="term" value="P:positive regulation of neuron apoptotic process"/>
    <property type="evidence" value="ECO:0007669"/>
    <property type="project" value="TreeGrafter"/>
</dbReference>
<dbReference type="eggNOG" id="KOG3573">
    <property type="taxonomic scope" value="Eukaryota"/>
</dbReference>
<dbReference type="AlphaFoldDB" id="B4KUE9"/>
<dbReference type="GO" id="GO:0006915">
    <property type="term" value="P:apoptotic process"/>
    <property type="evidence" value="ECO:0007669"/>
    <property type="project" value="TreeGrafter"/>
</dbReference>
<dbReference type="GO" id="GO:0004197">
    <property type="term" value="F:cysteine-type endopeptidase activity"/>
    <property type="evidence" value="ECO:0007669"/>
    <property type="project" value="InterPro"/>
</dbReference>
<evidence type="ECO:0000256" key="1">
    <source>
        <dbReference type="ARBA" id="ARBA00010134"/>
    </source>
</evidence>
<reference evidence="3 4" key="1">
    <citation type="journal article" date="2007" name="Nature">
        <title>Evolution of genes and genomes on the Drosophila phylogeny.</title>
        <authorList>
            <consortium name="Drosophila 12 Genomes Consortium"/>
            <person name="Clark A.G."/>
            <person name="Eisen M.B."/>
            <person name="Smith D.R."/>
            <person name="Bergman C.M."/>
            <person name="Oliver B."/>
            <person name="Markow T.A."/>
            <person name="Kaufman T.C."/>
            <person name="Kellis M."/>
            <person name="Gelbart W."/>
            <person name="Iyer V.N."/>
            <person name="Pollard D.A."/>
            <person name="Sackton T.B."/>
            <person name="Larracuente A.M."/>
            <person name="Singh N.D."/>
            <person name="Abad J.P."/>
            <person name="Abt D.N."/>
            <person name="Adryan B."/>
            <person name="Aguade M."/>
            <person name="Akashi H."/>
            <person name="Anderson W.W."/>
            <person name="Aquadro C.F."/>
            <person name="Ardell D.H."/>
            <person name="Arguello R."/>
            <person name="Artieri C.G."/>
            <person name="Barbash D.A."/>
            <person name="Barker D."/>
            <person name="Barsanti P."/>
            <person name="Batterham P."/>
            <person name="Batzoglou S."/>
            <person name="Begun D."/>
            <person name="Bhutkar A."/>
            <person name="Blanco E."/>
            <person name="Bosak S.A."/>
            <person name="Bradley R.K."/>
            <person name="Brand A.D."/>
            <person name="Brent M.R."/>
            <person name="Brooks A.N."/>
            <person name="Brown R.H."/>
            <person name="Butlin R.K."/>
            <person name="Caggese C."/>
            <person name="Calvi B.R."/>
            <person name="Bernardo de Carvalho A."/>
            <person name="Caspi A."/>
            <person name="Castrezana S."/>
            <person name="Celniker S.E."/>
            <person name="Chang J.L."/>
            <person name="Chapple C."/>
            <person name="Chatterji S."/>
            <person name="Chinwalla A."/>
            <person name="Civetta A."/>
            <person name="Clifton S.W."/>
            <person name="Comeron J.M."/>
            <person name="Costello J.C."/>
            <person name="Coyne J.A."/>
            <person name="Daub J."/>
            <person name="David R.G."/>
            <person name="Delcher A.L."/>
            <person name="Delehaunty K."/>
            <person name="Do C.B."/>
            <person name="Ebling H."/>
            <person name="Edwards K."/>
            <person name="Eickbush T."/>
            <person name="Evans J.D."/>
            <person name="Filipski A."/>
            <person name="Findeiss S."/>
            <person name="Freyhult E."/>
            <person name="Fulton L."/>
            <person name="Fulton R."/>
            <person name="Garcia A.C."/>
            <person name="Gardiner A."/>
            <person name="Garfield D.A."/>
            <person name="Garvin B.E."/>
            <person name="Gibson G."/>
            <person name="Gilbert D."/>
            <person name="Gnerre S."/>
            <person name="Godfrey J."/>
            <person name="Good R."/>
            <person name="Gotea V."/>
            <person name="Gravely B."/>
            <person name="Greenberg A.J."/>
            <person name="Griffiths-Jones S."/>
            <person name="Gross S."/>
            <person name="Guigo R."/>
            <person name="Gustafson E.A."/>
            <person name="Haerty W."/>
            <person name="Hahn M.W."/>
            <person name="Halligan D.L."/>
            <person name="Halpern A.L."/>
            <person name="Halter G.M."/>
            <person name="Han M.V."/>
            <person name="Heger A."/>
            <person name="Hillier L."/>
            <person name="Hinrichs A.S."/>
            <person name="Holmes I."/>
            <person name="Hoskins R.A."/>
            <person name="Hubisz M.J."/>
            <person name="Hultmark D."/>
            <person name="Huntley M.A."/>
            <person name="Jaffe D.B."/>
            <person name="Jagadeeshan S."/>
            <person name="Jeck W.R."/>
            <person name="Johnson J."/>
            <person name="Jones C.D."/>
            <person name="Jordan W.C."/>
            <person name="Karpen G.H."/>
            <person name="Kataoka E."/>
            <person name="Keightley P.D."/>
            <person name="Kheradpour P."/>
            <person name="Kirkness E.F."/>
            <person name="Koerich L.B."/>
            <person name="Kristiansen K."/>
            <person name="Kudrna D."/>
            <person name="Kulathinal R.J."/>
            <person name="Kumar S."/>
            <person name="Kwok R."/>
            <person name="Lander E."/>
            <person name="Langley C.H."/>
            <person name="Lapoint R."/>
            <person name="Lazzaro B.P."/>
            <person name="Lee S.J."/>
            <person name="Levesque L."/>
            <person name="Li R."/>
            <person name="Lin C.F."/>
            <person name="Lin M.F."/>
            <person name="Lindblad-Toh K."/>
            <person name="Llopart A."/>
            <person name="Long M."/>
            <person name="Low L."/>
            <person name="Lozovsky E."/>
            <person name="Lu J."/>
            <person name="Luo M."/>
            <person name="Machado C.A."/>
            <person name="Makalowski W."/>
            <person name="Marzo M."/>
            <person name="Matsuda M."/>
            <person name="Matzkin L."/>
            <person name="McAllister B."/>
            <person name="McBride C.S."/>
            <person name="McKernan B."/>
            <person name="McKernan K."/>
            <person name="Mendez-Lago M."/>
            <person name="Minx P."/>
            <person name="Mollenhauer M.U."/>
            <person name="Montooth K."/>
            <person name="Mount S.M."/>
            <person name="Mu X."/>
            <person name="Myers E."/>
            <person name="Negre B."/>
            <person name="Newfeld S."/>
            <person name="Nielsen R."/>
            <person name="Noor M.A."/>
            <person name="O'Grady P."/>
            <person name="Pachter L."/>
            <person name="Papaceit M."/>
            <person name="Parisi M.J."/>
            <person name="Parisi M."/>
            <person name="Parts L."/>
            <person name="Pedersen J.S."/>
            <person name="Pesole G."/>
            <person name="Phillippy A.M."/>
            <person name="Ponting C.P."/>
            <person name="Pop M."/>
            <person name="Porcelli D."/>
            <person name="Powell J.R."/>
            <person name="Prohaska S."/>
            <person name="Pruitt K."/>
            <person name="Puig M."/>
            <person name="Quesneville H."/>
            <person name="Ram K.R."/>
            <person name="Rand D."/>
            <person name="Rasmussen M.D."/>
            <person name="Reed L.K."/>
            <person name="Reenan R."/>
            <person name="Reily A."/>
            <person name="Remington K.A."/>
            <person name="Rieger T.T."/>
            <person name="Ritchie M.G."/>
            <person name="Robin C."/>
            <person name="Rogers Y.H."/>
            <person name="Rohde C."/>
            <person name="Rozas J."/>
            <person name="Rubenfield M.J."/>
            <person name="Ruiz A."/>
            <person name="Russo S."/>
            <person name="Salzberg S.L."/>
            <person name="Sanchez-Gracia A."/>
            <person name="Saranga D.J."/>
            <person name="Sato H."/>
            <person name="Schaeffer S.W."/>
            <person name="Schatz M.C."/>
            <person name="Schlenke T."/>
            <person name="Schwartz R."/>
            <person name="Segarra C."/>
            <person name="Singh R.S."/>
            <person name="Sirot L."/>
            <person name="Sirota M."/>
            <person name="Sisneros N.B."/>
            <person name="Smith C.D."/>
            <person name="Smith T.F."/>
            <person name="Spieth J."/>
            <person name="Stage D.E."/>
            <person name="Stark A."/>
            <person name="Stephan W."/>
            <person name="Strausberg R.L."/>
            <person name="Strempel S."/>
            <person name="Sturgill D."/>
            <person name="Sutton G."/>
            <person name="Sutton G.G."/>
            <person name="Tao W."/>
            <person name="Teichmann S."/>
            <person name="Tobari Y.N."/>
            <person name="Tomimura Y."/>
            <person name="Tsolas J.M."/>
            <person name="Valente V.L."/>
            <person name="Venter E."/>
            <person name="Venter J.C."/>
            <person name="Vicario S."/>
            <person name="Vieira F.G."/>
            <person name="Vilella A.J."/>
            <person name="Villasante A."/>
            <person name="Walenz B."/>
            <person name="Wang J."/>
            <person name="Wasserman M."/>
            <person name="Watts T."/>
            <person name="Wilson D."/>
            <person name="Wilson R.K."/>
            <person name="Wing R.A."/>
            <person name="Wolfner M.F."/>
            <person name="Wong A."/>
            <person name="Wong G.K."/>
            <person name="Wu C.I."/>
            <person name="Wu G."/>
            <person name="Yamamoto D."/>
            <person name="Yang H.P."/>
            <person name="Yang S.P."/>
            <person name="Yorke J.A."/>
            <person name="Yoshida K."/>
            <person name="Zdobnov E."/>
            <person name="Zhang P."/>
            <person name="Zhang Y."/>
            <person name="Zimin A.V."/>
            <person name="Baldwin J."/>
            <person name="Abdouelleil A."/>
            <person name="Abdulkadir J."/>
            <person name="Abebe A."/>
            <person name="Abera B."/>
            <person name="Abreu J."/>
            <person name="Acer S.C."/>
            <person name="Aftuck L."/>
            <person name="Alexander A."/>
            <person name="An P."/>
            <person name="Anderson E."/>
            <person name="Anderson S."/>
            <person name="Arachi H."/>
            <person name="Azer M."/>
            <person name="Bachantsang P."/>
            <person name="Barry A."/>
            <person name="Bayul T."/>
            <person name="Berlin A."/>
            <person name="Bessette D."/>
            <person name="Bloom T."/>
            <person name="Blye J."/>
            <person name="Boguslavskiy L."/>
            <person name="Bonnet C."/>
            <person name="Boukhgalter B."/>
            <person name="Bourzgui I."/>
            <person name="Brown A."/>
            <person name="Cahill P."/>
            <person name="Channer S."/>
            <person name="Cheshatsang Y."/>
            <person name="Chuda L."/>
            <person name="Citroen M."/>
            <person name="Collymore A."/>
            <person name="Cooke P."/>
            <person name="Costello M."/>
            <person name="D'Aco K."/>
            <person name="Daza R."/>
            <person name="De Haan G."/>
            <person name="DeGray S."/>
            <person name="DeMaso C."/>
            <person name="Dhargay N."/>
            <person name="Dooley K."/>
            <person name="Dooley E."/>
            <person name="Doricent M."/>
            <person name="Dorje P."/>
            <person name="Dorjee K."/>
            <person name="Dupes A."/>
            <person name="Elong R."/>
            <person name="Falk J."/>
            <person name="Farina A."/>
            <person name="Faro S."/>
            <person name="Ferguson D."/>
            <person name="Fisher S."/>
            <person name="Foley C.D."/>
            <person name="Franke A."/>
            <person name="Friedrich D."/>
            <person name="Gadbois L."/>
            <person name="Gearin G."/>
            <person name="Gearin C.R."/>
            <person name="Giannoukos G."/>
            <person name="Goode T."/>
            <person name="Graham J."/>
            <person name="Grandbois E."/>
            <person name="Grewal S."/>
            <person name="Gyaltsen K."/>
            <person name="Hafez N."/>
            <person name="Hagos B."/>
            <person name="Hall J."/>
            <person name="Henson C."/>
            <person name="Hollinger A."/>
            <person name="Honan T."/>
            <person name="Huard M.D."/>
            <person name="Hughes L."/>
            <person name="Hurhula B."/>
            <person name="Husby M.E."/>
            <person name="Kamat A."/>
            <person name="Kanga B."/>
            <person name="Kashin S."/>
            <person name="Khazanovich D."/>
            <person name="Kisner P."/>
            <person name="Lance K."/>
            <person name="Lara M."/>
            <person name="Lee W."/>
            <person name="Lennon N."/>
            <person name="Letendre F."/>
            <person name="LeVine R."/>
            <person name="Lipovsky A."/>
            <person name="Liu X."/>
            <person name="Liu J."/>
            <person name="Liu S."/>
            <person name="Lokyitsang T."/>
            <person name="Lokyitsang Y."/>
            <person name="Lubonja R."/>
            <person name="Lui A."/>
            <person name="MacDonald P."/>
            <person name="Magnisalis V."/>
            <person name="Maru K."/>
            <person name="Matthews C."/>
            <person name="McCusker W."/>
            <person name="McDonough S."/>
            <person name="Mehta T."/>
            <person name="Meldrim J."/>
            <person name="Meneus L."/>
            <person name="Mihai O."/>
            <person name="Mihalev A."/>
            <person name="Mihova T."/>
            <person name="Mittelman R."/>
            <person name="Mlenga V."/>
            <person name="Montmayeur A."/>
            <person name="Mulrain L."/>
            <person name="Navidi A."/>
            <person name="Naylor J."/>
            <person name="Negash T."/>
            <person name="Nguyen T."/>
            <person name="Nguyen N."/>
            <person name="Nicol R."/>
            <person name="Norbu C."/>
            <person name="Norbu N."/>
            <person name="Novod N."/>
            <person name="O'Neill B."/>
            <person name="Osman S."/>
            <person name="Markiewicz E."/>
            <person name="Oyono O.L."/>
            <person name="Patti C."/>
            <person name="Phunkhang P."/>
            <person name="Pierre F."/>
            <person name="Priest M."/>
            <person name="Raghuraman S."/>
            <person name="Rege F."/>
            <person name="Reyes R."/>
            <person name="Rise C."/>
            <person name="Rogov P."/>
            <person name="Ross K."/>
            <person name="Ryan E."/>
            <person name="Settipalli S."/>
            <person name="Shea T."/>
            <person name="Sherpa N."/>
            <person name="Shi L."/>
            <person name="Shih D."/>
            <person name="Sparrow T."/>
            <person name="Spaulding J."/>
            <person name="Stalker J."/>
            <person name="Stange-Thomann N."/>
            <person name="Stavropoulos S."/>
            <person name="Stone C."/>
            <person name="Strader C."/>
            <person name="Tesfaye S."/>
            <person name="Thomson T."/>
            <person name="Thoulutsang Y."/>
            <person name="Thoulutsang D."/>
            <person name="Topham K."/>
            <person name="Topping I."/>
            <person name="Tsamla T."/>
            <person name="Vassiliev H."/>
            <person name="Vo A."/>
            <person name="Wangchuk T."/>
            <person name="Wangdi T."/>
            <person name="Weiand M."/>
            <person name="Wilkinson J."/>
            <person name="Wilson A."/>
            <person name="Yadav S."/>
            <person name="Young G."/>
            <person name="Yu Q."/>
            <person name="Zembek L."/>
            <person name="Zhong D."/>
            <person name="Zimmer A."/>
            <person name="Zwirko Z."/>
            <person name="Jaffe D.B."/>
            <person name="Alvarez P."/>
            <person name="Brockman W."/>
            <person name="Butler J."/>
            <person name="Chin C."/>
            <person name="Gnerre S."/>
            <person name="Grabherr M."/>
            <person name="Kleber M."/>
            <person name="Mauceli E."/>
            <person name="MacCallum I."/>
        </authorList>
    </citation>
    <scope>NUCLEOTIDE SEQUENCE [LARGE SCALE GENOMIC DNA]</scope>
    <source>
        <strain evidence="4">Tucson 15081-1352.22</strain>
    </source>
</reference>
<dbReference type="GO" id="GO:0005737">
    <property type="term" value="C:cytoplasm"/>
    <property type="evidence" value="ECO:0007669"/>
    <property type="project" value="TreeGrafter"/>
</dbReference>
<proteinExistence type="inferred from homology"/>
<keyword evidence="4" id="KW-1185">Reference proteome</keyword>
<keyword evidence="3" id="KW-0378">Hydrolase</keyword>
<dbReference type="OrthoDB" id="6114029at2759"/>
<dbReference type="InterPro" id="IPR011600">
    <property type="entry name" value="Pept_C14_caspase"/>
</dbReference>
<feature type="domain" description="Caspase family p20" evidence="2">
    <location>
        <begin position="110"/>
        <end position="226"/>
    </location>
</feature>
<dbReference type="InParanoid" id="B4KUE9"/>
<protein>
    <submittedName>
        <fullName evidence="3">Uncharacterized protein, isoform A</fullName>
        <ecNumber evidence="3">3.4.22.-</ecNumber>
    </submittedName>
</protein>
<dbReference type="PROSITE" id="PS50208">
    <property type="entry name" value="CASPASE_P20"/>
    <property type="match status" value="1"/>
</dbReference>
<dbReference type="FunCoup" id="B4KUE9">
    <property type="interactions" value="9"/>
</dbReference>